<dbReference type="InterPro" id="IPR022803">
    <property type="entry name" value="Ribosomal_uL5_dom_sf"/>
</dbReference>
<feature type="domain" description="Large ribosomal subunit protein uL5 N-terminal" evidence="1">
    <location>
        <begin position="30"/>
        <end position="67"/>
    </location>
</feature>
<feature type="non-terminal residue" evidence="2">
    <location>
        <position position="67"/>
    </location>
</feature>
<dbReference type="AlphaFoldDB" id="A0A7R8ZZV6"/>
<evidence type="ECO:0000259" key="1">
    <source>
        <dbReference type="Pfam" id="PF00281"/>
    </source>
</evidence>
<dbReference type="Pfam" id="PF00281">
    <property type="entry name" value="Ribosomal_L5"/>
    <property type="match status" value="1"/>
</dbReference>
<proteinExistence type="predicted"/>
<gene>
    <name evidence="2" type="ORF">CTOB1V02_LOCUS15736</name>
</gene>
<evidence type="ECO:0000313" key="2">
    <source>
        <dbReference type="EMBL" id="CAD7237921.1"/>
    </source>
</evidence>
<dbReference type="Gene3D" id="3.30.1440.10">
    <property type="match status" value="1"/>
</dbReference>
<organism evidence="2">
    <name type="scientific">Cyprideis torosa</name>
    <dbReference type="NCBI Taxonomy" id="163714"/>
    <lineage>
        <taxon>Eukaryota</taxon>
        <taxon>Metazoa</taxon>
        <taxon>Ecdysozoa</taxon>
        <taxon>Arthropoda</taxon>
        <taxon>Crustacea</taxon>
        <taxon>Oligostraca</taxon>
        <taxon>Ostracoda</taxon>
        <taxon>Podocopa</taxon>
        <taxon>Podocopida</taxon>
        <taxon>Cytherocopina</taxon>
        <taxon>Cytheroidea</taxon>
        <taxon>Cytherideidae</taxon>
        <taxon>Cyprideis</taxon>
    </lineage>
</organism>
<dbReference type="SUPFAM" id="SSF55282">
    <property type="entry name" value="RL5-like"/>
    <property type="match status" value="1"/>
</dbReference>
<protein>
    <recommendedName>
        <fullName evidence="1">Large ribosomal subunit protein uL5 N-terminal domain-containing protein</fullName>
    </recommendedName>
</protein>
<name>A0A7R8ZZV6_9CRUS</name>
<sequence>MSTTTYIPRPMANYKEKVIPALMEEFSYKNVMQVPKLEKIVISQGIGAATADKKMIDYAVEEMSAIA</sequence>
<dbReference type="EMBL" id="OB693693">
    <property type="protein sequence ID" value="CAD7237921.1"/>
    <property type="molecule type" value="Genomic_DNA"/>
</dbReference>
<reference evidence="2" key="1">
    <citation type="submission" date="2020-11" db="EMBL/GenBank/DDBJ databases">
        <authorList>
            <person name="Tran Van P."/>
        </authorList>
    </citation>
    <scope>NUCLEOTIDE SEQUENCE</scope>
</reference>
<accession>A0A7R8ZZV6</accession>
<dbReference type="InterPro" id="IPR031310">
    <property type="entry name" value="Ribosomal_uL5_N"/>
</dbReference>
<dbReference type="OrthoDB" id="415221at2759"/>